<dbReference type="GO" id="GO:0160147">
    <property type="term" value="F:tRNA pseudouridine(38-40) synthase activity"/>
    <property type="evidence" value="ECO:0007669"/>
    <property type="project" value="UniProtKB-EC"/>
</dbReference>
<dbReference type="Gene3D" id="3.30.70.580">
    <property type="entry name" value="Pseudouridine synthase I, catalytic domain, N-terminal subdomain"/>
    <property type="match status" value="1"/>
</dbReference>
<evidence type="ECO:0000256" key="1">
    <source>
        <dbReference type="ARBA" id="ARBA00009375"/>
    </source>
</evidence>
<reference evidence="9 10" key="1">
    <citation type="submission" date="2019-12" db="EMBL/GenBank/DDBJ databases">
        <title>Mucilaginibacter sp. HME9299 genome sequencing and assembly.</title>
        <authorList>
            <person name="Kang H."/>
            <person name="Kim H."/>
            <person name="Joh K."/>
        </authorList>
    </citation>
    <scope>NUCLEOTIDE SEQUENCE [LARGE SCALE GENOMIC DNA]</scope>
    <source>
        <strain evidence="9 10">HME9299</strain>
    </source>
</reference>
<dbReference type="InterPro" id="IPR020094">
    <property type="entry name" value="TruA/RsuA/RluB/E/F_N"/>
</dbReference>
<comment type="catalytic activity">
    <reaction evidence="4 7">
        <text>uridine(38/39/40) in tRNA = pseudouridine(38/39/40) in tRNA</text>
        <dbReference type="Rhea" id="RHEA:22376"/>
        <dbReference type="Rhea" id="RHEA-COMP:10085"/>
        <dbReference type="Rhea" id="RHEA-COMP:10087"/>
        <dbReference type="ChEBI" id="CHEBI:65314"/>
        <dbReference type="ChEBI" id="CHEBI:65315"/>
        <dbReference type="EC" id="5.4.99.12"/>
    </reaction>
</comment>
<dbReference type="PANTHER" id="PTHR11142:SF0">
    <property type="entry name" value="TRNA PSEUDOURIDINE SYNTHASE-LIKE 1"/>
    <property type="match status" value="1"/>
</dbReference>
<dbReference type="InterPro" id="IPR020097">
    <property type="entry name" value="PsdUridine_synth_TruA_a/b_dom"/>
</dbReference>
<dbReference type="GO" id="GO:0003723">
    <property type="term" value="F:RNA binding"/>
    <property type="evidence" value="ECO:0007669"/>
    <property type="project" value="InterPro"/>
</dbReference>
<dbReference type="InterPro" id="IPR020095">
    <property type="entry name" value="PsdUridine_synth_TruA_C"/>
</dbReference>
<feature type="active site" description="Nucleophile" evidence="4 5">
    <location>
        <position position="56"/>
    </location>
</feature>
<dbReference type="AlphaFoldDB" id="A0A6I4I799"/>
<dbReference type="NCBIfam" id="TIGR00071">
    <property type="entry name" value="hisT_truA"/>
    <property type="match status" value="1"/>
</dbReference>
<sequence>MVAQLQRYFLELAYDGTRYHGWQVQPNAMSVQQKLNEALAVLLRQPVETIGAGRTDTGVHAKQLFAHLDVPVIDLPAEAAVEEVSKQNTKGRNSLRLESLNALLPHDIAVKQIIPVHADAHARFDATQRSYEYHMHFDKDPFKQNNSWQVKGELDVEAMNHAAAIIMEYTDFSCFSKSNTQVFTNNCKVVRAQWLRSKDGLVFHISADRFLRNMVRAIVGTCMMVGRHEIEPEGIRSIIESKNRSNAGTSVPACGLYLTEVRYPYL</sequence>
<dbReference type="EMBL" id="WQLA01000002">
    <property type="protein sequence ID" value="MVN90757.1"/>
    <property type="molecule type" value="Genomic_DNA"/>
</dbReference>
<dbReference type="FunFam" id="3.30.70.580:FF:000001">
    <property type="entry name" value="tRNA pseudouridine synthase A"/>
    <property type="match status" value="1"/>
</dbReference>
<keyword evidence="3 4" id="KW-0413">Isomerase</keyword>
<feature type="domain" description="Pseudouridine synthase I TruA alpha/beta" evidence="8">
    <location>
        <begin position="171"/>
        <end position="264"/>
    </location>
</feature>
<evidence type="ECO:0000256" key="7">
    <source>
        <dbReference type="RuleBase" id="RU003792"/>
    </source>
</evidence>
<dbReference type="SUPFAM" id="SSF55120">
    <property type="entry name" value="Pseudouridine synthase"/>
    <property type="match status" value="1"/>
</dbReference>
<comment type="subunit">
    <text evidence="4">Homodimer.</text>
</comment>
<evidence type="ECO:0000313" key="10">
    <source>
        <dbReference type="Proteomes" id="UP000434850"/>
    </source>
</evidence>
<evidence type="ECO:0000313" key="9">
    <source>
        <dbReference type="EMBL" id="MVN90757.1"/>
    </source>
</evidence>
<dbReference type="PIRSF" id="PIRSF001430">
    <property type="entry name" value="tRNA_psdUrid_synth"/>
    <property type="match status" value="1"/>
</dbReference>
<feature type="binding site" evidence="4 6">
    <location>
        <position position="131"/>
    </location>
    <ligand>
        <name>substrate</name>
    </ligand>
</feature>
<name>A0A6I4I799_9SPHI</name>
<evidence type="ECO:0000256" key="2">
    <source>
        <dbReference type="ARBA" id="ARBA00022694"/>
    </source>
</evidence>
<dbReference type="Proteomes" id="UP000434850">
    <property type="component" value="Unassembled WGS sequence"/>
</dbReference>
<comment type="function">
    <text evidence="4">Formation of pseudouridine at positions 38, 39 and 40 in the anticodon stem and loop of transfer RNAs.</text>
</comment>
<evidence type="ECO:0000256" key="5">
    <source>
        <dbReference type="PIRSR" id="PIRSR001430-1"/>
    </source>
</evidence>
<evidence type="ECO:0000256" key="3">
    <source>
        <dbReference type="ARBA" id="ARBA00023235"/>
    </source>
</evidence>
<comment type="caution">
    <text evidence="4">Lacks conserved residue(s) required for the propagation of feature annotation.</text>
</comment>
<dbReference type="HAMAP" id="MF_00171">
    <property type="entry name" value="TruA"/>
    <property type="match status" value="1"/>
</dbReference>
<dbReference type="Gene3D" id="3.30.70.660">
    <property type="entry name" value="Pseudouridine synthase I, catalytic domain, C-terminal subdomain"/>
    <property type="match status" value="1"/>
</dbReference>
<proteinExistence type="inferred from homology"/>
<accession>A0A6I4I799</accession>
<gene>
    <name evidence="4 9" type="primary">truA</name>
    <name evidence="9" type="ORF">GO816_06435</name>
</gene>
<dbReference type="RefSeq" id="WP_317163605.1">
    <property type="nucleotide sequence ID" value="NZ_WQLA01000002.1"/>
</dbReference>
<keyword evidence="2 4" id="KW-0819">tRNA processing</keyword>
<protein>
    <recommendedName>
        <fullName evidence="4">tRNA pseudouridine synthase A</fullName>
        <ecNumber evidence="4">5.4.99.12</ecNumber>
    </recommendedName>
    <alternativeName>
        <fullName evidence="4">tRNA pseudouridine(38-40) synthase</fullName>
    </alternativeName>
    <alternativeName>
        <fullName evidence="4">tRNA pseudouridylate synthase I</fullName>
    </alternativeName>
    <alternativeName>
        <fullName evidence="4">tRNA-uridine isomerase I</fullName>
    </alternativeName>
</protein>
<dbReference type="CDD" id="cd02570">
    <property type="entry name" value="PseudoU_synth_EcTruA"/>
    <property type="match status" value="1"/>
</dbReference>
<comment type="similarity">
    <text evidence="1 4 7">Belongs to the tRNA pseudouridine synthase TruA family.</text>
</comment>
<evidence type="ECO:0000259" key="8">
    <source>
        <dbReference type="Pfam" id="PF01416"/>
    </source>
</evidence>
<dbReference type="InterPro" id="IPR020103">
    <property type="entry name" value="PsdUridine_synth_cat_dom_sf"/>
</dbReference>
<comment type="caution">
    <text evidence="9">The sequence shown here is derived from an EMBL/GenBank/DDBJ whole genome shotgun (WGS) entry which is preliminary data.</text>
</comment>
<keyword evidence="10" id="KW-1185">Reference proteome</keyword>
<evidence type="ECO:0000256" key="4">
    <source>
        <dbReference type="HAMAP-Rule" id="MF_00171"/>
    </source>
</evidence>
<dbReference type="EC" id="5.4.99.12" evidence="4"/>
<dbReference type="InterPro" id="IPR001406">
    <property type="entry name" value="PsdUridine_synth_TruA"/>
</dbReference>
<evidence type="ECO:0000256" key="6">
    <source>
        <dbReference type="PIRSR" id="PIRSR001430-2"/>
    </source>
</evidence>
<organism evidence="9 10">
    <name type="scientific">Mucilaginibacter aquatilis</name>
    <dbReference type="NCBI Taxonomy" id="1517760"/>
    <lineage>
        <taxon>Bacteria</taxon>
        <taxon>Pseudomonadati</taxon>
        <taxon>Bacteroidota</taxon>
        <taxon>Sphingobacteriia</taxon>
        <taxon>Sphingobacteriales</taxon>
        <taxon>Sphingobacteriaceae</taxon>
        <taxon>Mucilaginibacter</taxon>
    </lineage>
</organism>
<dbReference type="GO" id="GO:0031119">
    <property type="term" value="P:tRNA pseudouridine synthesis"/>
    <property type="evidence" value="ECO:0007669"/>
    <property type="project" value="UniProtKB-UniRule"/>
</dbReference>
<dbReference type="PANTHER" id="PTHR11142">
    <property type="entry name" value="PSEUDOURIDYLATE SYNTHASE"/>
    <property type="match status" value="1"/>
</dbReference>
<dbReference type="Pfam" id="PF01416">
    <property type="entry name" value="PseudoU_synth_1"/>
    <property type="match status" value="1"/>
</dbReference>